<reference evidence="2" key="1">
    <citation type="submission" date="2013-08" db="EMBL/GenBank/DDBJ databases">
        <title>Oryza genome evolution.</title>
        <authorList>
            <person name="Wing R.A."/>
            <person name="Panaud O."/>
            <person name="Oliveira A.C."/>
        </authorList>
    </citation>
    <scope>NUCLEOTIDE SEQUENCE</scope>
</reference>
<accession>A0A0D9YJZ0</accession>
<evidence type="ECO:0000313" key="2">
    <source>
        <dbReference type="EnsemblPlants" id="OGLUM01G48060.1"/>
    </source>
</evidence>
<organism evidence="2">
    <name type="scientific">Oryza glumipatula</name>
    <dbReference type="NCBI Taxonomy" id="40148"/>
    <lineage>
        <taxon>Eukaryota</taxon>
        <taxon>Viridiplantae</taxon>
        <taxon>Streptophyta</taxon>
        <taxon>Embryophyta</taxon>
        <taxon>Tracheophyta</taxon>
        <taxon>Spermatophyta</taxon>
        <taxon>Magnoliopsida</taxon>
        <taxon>Liliopsida</taxon>
        <taxon>Poales</taxon>
        <taxon>Poaceae</taxon>
        <taxon>BOP clade</taxon>
        <taxon>Oryzoideae</taxon>
        <taxon>Oryzeae</taxon>
        <taxon>Oryzinae</taxon>
        <taxon>Oryza</taxon>
    </lineage>
</organism>
<dbReference type="EnsemblPlants" id="OGLUM01G48060.1">
    <property type="protein sequence ID" value="OGLUM01G48060.1"/>
    <property type="gene ID" value="OGLUM01G48060"/>
</dbReference>
<sequence>MDNNAHVSTPTSSSIPTSDPSLGVLSDITNLSAIELRRKRARERYALLSVEDKEARNKKAREKRKQKKEESQEGNQSGTTVKAGDAPLGVLSDITNLSAAELRRKRARERYALLSVEDKEARNKKAREKRQQKKEDSQGDNHSATTADGIETRQPMITPRRLSFTVRNGVAHYDDIENNEGPLSCIVQRASQDSLKLDFVRDKSGFAHARPDQVMSCAQLHCNHSFRYHHMSELQQQLSGDYLVTKFAYSYFCPTLLNFRSKSP</sequence>
<feature type="region of interest" description="Disordered" evidence="1">
    <location>
        <begin position="48"/>
        <end position="86"/>
    </location>
</feature>
<keyword evidence="3" id="KW-1185">Reference proteome</keyword>
<protein>
    <submittedName>
        <fullName evidence="2">Uncharacterized protein</fullName>
    </submittedName>
</protein>
<dbReference type="STRING" id="40148.A0A0D9YJZ0"/>
<reference evidence="2" key="3">
    <citation type="submission" date="2018-05" db="EMBL/GenBank/DDBJ databases">
        <title>OgluRS3 (Oryza glumaepatula Reference Sequence Version 3).</title>
        <authorList>
            <person name="Zhang J."/>
            <person name="Kudrna D."/>
            <person name="Lee S."/>
            <person name="Talag J."/>
            <person name="Welchert J."/>
            <person name="Wing R.A."/>
        </authorList>
    </citation>
    <scope>NUCLEOTIDE SEQUENCE [LARGE SCALE GENOMIC DNA]</scope>
</reference>
<reference evidence="2" key="2">
    <citation type="submission" date="2015-04" db="UniProtKB">
        <authorList>
            <consortium name="EnsemblPlants"/>
        </authorList>
    </citation>
    <scope>IDENTIFICATION</scope>
</reference>
<feature type="region of interest" description="Disordered" evidence="1">
    <location>
        <begin position="120"/>
        <end position="152"/>
    </location>
</feature>
<evidence type="ECO:0000256" key="1">
    <source>
        <dbReference type="SAM" id="MobiDB-lite"/>
    </source>
</evidence>
<evidence type="ECO:0000313" key="3">
    <source>
        <dbReference type="Proteomes" id="UP000026961"/>
    </source>
</evidence>
<dbReference type="Gramene" id="OGLUM01G48060.1">
    <property type="protein sequence ID" value="OGLUM01G48060.1"/>
    <property type="gene ID" value="OGLUM01G48060"/>
</dbReference>
<feature type="region of interest" description="Disordered" evidence="1">
    <location>
        <begin position="1"/>
        <end position="24"/>
    </location>
</feature>
<feature type="compositionally biased region" description="Low complexity" evidence="1">
    <location>
        <begin position="8"/>
        <end position="21"/>
    </location>
</feature>
<dbReference type="Proteomes" id="UP000026961">
    <property type="component" value="Chromosome 1"/>
</dbReference>
<name>A0A0D9YJZ0_9ORYZ</name>
<dbReference type="HOGENOM" id="CLU_1055139_0_0_1"/>
<proteinExistence type="predicted"/>
<dbReference type="AlphaFoldDB" id="A0A0D9YJZ0"/>